<evidence type="ECO:0000313" key="1">
    <source>
        <dbReference type="EMBL" id="ACG32105.1"/>
    </source>
</evidence>
<dbReference type="HOGENOM" id="CLU_3160725_0_0_1"/>
<sequence>MRSCVHKNLGAVKKIGWARVDKAAVKNIREQSGVGISSWNIFFSFSDF</sequence>
<protein>
    <submittedName>
        <fullName evidence="1">Uncharacterized protein</fullName>
    </submittedName>
</protein>
<proteinExistence type="evidence at transcript level"/>
<reference evidence="1" key="1">
    <citation type="journal article" date="2009" name="Plant Mol. Biol.">
        <title>Insights into corn genes derived from large-scale cDNA sequencing.</title>
        <authorList>
            <person name="Alexandrov N.N."/>
            <person name="Brover V.V."/>
            <person name="Freidin S."/>
            <person name="Troukhan M.E."/>
            <person name="Tatarinova T.V."/>
            <person name="Zhang H."/>
            <person name="Swaller T.J."/>
            <person name="Lu Y.P."/>
            <person name="Bouck J."/>
            <person name="Flavell R.B."/>
            <person name="Feldmann K.A."/>
        </authorList>
    </citation>
    <scope>NUCLEOTIDE SEQUENCE</scope>
</reference>
<dbReference type="EMBL" id="EU959987">
    <property type="protein sequence ID" value="ACG32105.1"/>
    <property type="molecule type" value="mRNA"/>
</dbReference>
<organism evidence="1">
    <name type="scientific">Zea mays</name>
    <name type="common">Maize</name>
    <dbReference type="NCBI Taxonomy" id="4577"/>
    <lineage>
        <taxon>Eukaryota</taxon>
        <taxon>Viridiplantae</taxon>
        <taxon>Streptophyta</taxon>
        <taxon>Embryophyta</taxon>
        <taxon>Tracheophyta</taxon>
        <taxon>Spermatophyta</taxon>
        <taxon>Magnoliopsida</taxon>
        <taxon>Liliopsida</taxon>
        <taxon>Poales</taxon>
        <taxon>Poaceae</taxon>
        <taxon>PACMAD clade</taxon>
        <taxon>Panicoideae</taxon>
        <taxon>Andropogonodae</taxon>
        <taxon>Andropogoneae</taxon>
        <taxon>Tripsacinae</taxon>
        <taxon>Zea</taxon>
    </lineage>
</organism>
<accession>B6T4S2</accession>
<dbReference type="AlphaFoldDB" id="B6T4S2"/>
<name>B6T4S2_MAIZE</name>